<protein>
    <submittedName>
        <fullName evidence="1">Fatty-acid-binding protein 2 isoform X2</fullName>
    </submittedName>
</protein>
<proteinExistence type="predicted"/>
<organism evidence="1">
    <name type="scientific">Rhizophora mucronata</name>
    <name type="common">Asiatic mangrove</name>
    <dbReference type="NCBI Taxonomy" id="61149"/>
    <lineage>
        <taxon>Eukaryota</taxon>
        <taxon>Viridiplantae</taxon>
        <taxon>Streptophyta</taxon>
        <taxon>Embryophyta</taxon>
        <taxon>Tracheophyta</taxon>
        <taxon>Spermatophyta</taxon>
        <taxon>Magnoliopsida</taxon>
        <taxon>eudicotyledons</taxon>
        <taxon>Gunneridae</taxon>
        <taxon>Pentapetalae</taxon>
        <taxon>rosids</taxon>
        <taxon>fabids</taxon>
        <taxon>Malpighiales</taxon>
        <taxon>Rhizophoraceae</taxon>
        <taxon>Rhizophora</taxon>
    </lineage>
</organism>
<dbReference type="EMBL" id="GGEC01018114">
    <property type="protein sequence ID" value="MBW98597.1"/>
    <property type="molecule type" value="Transcribed_RNA"/>
</dbReference>
<name>A0A2P2JYP0_RHIMU</name>
<sequence length="102" mass="11796">MGDGELELQRKVQRKKLKRQHLYWIEGLSMFSKRIHNSTGQTHAPKLDSKIAIPPVLLIRFLVGGLNRFKPQKCLHNGVCQLSLNGYSLKCTIQLQKPTFYY</sequence>
<evidence type="ECO:0000313" key="1">
    <source>
        <dbReference type="EMBL" id="MBW98597.1"/>
    </source>
</evidence>
<dbReference type="AlphaFoldDB" id="A0A2P2JYP0"/>
<accession>A0A2P2JYP0</accession>
<reference evidence="1" key="1">
    <citation type="submission" date="2018-02" db="EMBL/GenBank/DDBJ databases">
        <title>Rhizophora mucronata_Transcriptome.</title>
        <authorList>
            <person name="Meera S.P."/>
            <person name="Sreeshan A."/>
            <person name="Augustine A."/>
        </authorList>
    </citation>
    <scope>NUCLEOTIDE SEQUENCE</scope>
    <source>
        <tissue evidence="1">Leaf</tissue>
    </source>
</reference>